<accession>A0A167FBG1</accession>
<dbReference type="InterPro" id="IPR019401">
    <property type="entry name" value="Znf_CHCC"/>
</dbReference>
<dbReference type="PANTHER" id="PTHR13156:SF0">
    <property type="entry name" value="NADH DEHYDROGENASE [UBIQUINONE] IRON-SULFUR PROTEIN 6, MITOCHONDRIAL"/>
    <property type="match status" value="1"/>
</dbReference>
<dbReference type="EMBL" id="CP014503">
    <property type="protein sequence ID" value="ANB15068.1"/>
    <property type="molecule type" value="Genomic_DNA"/>
</dbReference>
<dbReference type="KEGG" id="slb:AWJ20_2688"/>
<reference evidence="3 4" key="1">
    <citation type="submission" date="2016-02" db="EMBL/GenBank/DDBJ databases">
        <title>Complete genome sequence and transcriptome regulation of the pentose utilising yeast Sugiyamaella lignohabitans.</title>
        <authorList>
            <person name="Bellasio M."/>
            <person name="Peymann A."/>
            <person name="Valli M."/>
            <person name="Sipitzky M."/>
            <person name="Graf A."/>
            <person name="Sauer M."/>
            <person name="Marx H."/>
            <person name="Mattanovich D."/>
        </authorList>
    </citation>
    <scope>NUCLEOTIDE SEQUENCE [LARGE SCALE GENOMIC DNA]</scope>
    <source>
        <strain evidence="3 4">CBS 10342</strain>
    </source>
</reference>
<organism evidence="3 4">
    <name type="scientific">Sugiyamaella lignohabitans</name>
    <dbReference type="NCBI Taxonomy" id="796027"/>
    <lineage>
        <taxon>Eukaryota</taxon>
        <taxon>Fungi</taxon>
        <taxon>Dikarya</taxon>
        <taxon>Ascomycota</taxon>
        <taxon>Saccharomycotina</taxon>
        <taxon>Dipodascomycetes</taxon>
        <taxon>Dipodascales</taxon>
        <taxon>Trichomonascaceae</taxon>
        <taxon>Sugiyamaella</taxon>
    </lineage>
</organism>
<dbReference type="OrthoDB" id="307899at2759"/>
<evidence type="ECO:0000256" key="1">
    <source>
        <dbReference type="SAM" id="MobiDB-lite"/>
    </source>
</evidence>
<name>A0A167FBG1_9ASCO</name>
<feature type="region of interest" description="Disordered" evidence="1">
    <location>
        <begin position="34"/>
        <end position="66"/>
    </location>
</feature>
<keyword evidence="3" id="KW-0830">Ubiquinone</keyword>
<dbReference type="AlphaFoldDB" id="A0A167FBG1"/>
<dbReference type="Gene3D" id="2.60.260.40">
    <property type="entry name" value="q5lls5 like domains"/>
    <property type="match status" value="1"/>
</dbReference>
<protein>
    <submittedName>
        <fullName evidence="3">NADH:ubiquinone oxidoreductase 18.4kD subunit</fullName>
    </submittedName>
</protein>
<evidence type="ECO:0000313" key="4">
    <source>
        <dbReference type="Proteomes" id="UP000189580"/>
    </source>
</evidence>
<evidence type="ECO:0000313" key="3">
    <source>
        <dbReference type="EMBL" id="ANB15068.1"/>
    </source>
</evidence>
<dbReference type="GO" id="GO:0006120">
    <property type="term" value="P:mitochondrial electron transport, NADH to ubiquinone"/>
    <property type="evidence" value="ECO:0007669"/>
    <property type="project" value="TreeGrafter"/>
</dbReference>
<dbReference type="GeneID" id="30034626"/>
<dbReference type="Proteomes" id="UP000189580">
    <property type="component" value="Chromosome b"/>
</dbReference>
<keyword evidence="4" id="KW-1185">Reference proteome</keyword>
<feature type="domain" description="Zinc finger CHCC-type" evidence="2">
    <location>
        <begin position="92"/>
        <end position="127"/>
    </location>
</feature>
<dbReference type="RefSeq" id="XP_018737545.1">
    <property type="nucleotide sequence ID" value="XM_018879648.1"/>
</dbReference>
<dbReference type="GO" id="GO:0005739">
    <property type="term" value="C:mitochondrion"/>
    <property type="evidence" value="ECO:0007669"/>
    <property type="project" value="GOC"/>
</dbReference>
<dbReference type="PANTHER" id="PTHR13156">
    <property type="entry name" value="NADH-UBIQUINONE OXIDOREDUCTASE 13 KD-A SUBUNIT"/>
    <property type="match status" value="1"/>
</dbReference>
<evidence type="ECO:0000259" key="2">
    <source>
        <dbReference type="Pfam" id="PF10276"/>
    </source>
</evidence>
<sequence>MLSRQLRQVSSRLSVVGSSAARAYSTSVVPEAEKALQQQAPNRVDTWAPSQRPRAEAQVGPRFEQHSLELQPRPYAAIDLIAKEPIRYVHDHSAVCDGGKGAQGHPKIFINLDKPGPHACLYCGLRYANEHHRAEIEAASA</sequence>
<dbReference type="Pfam" id="PF10276">
    <property type="entry name" value="zf-CHCC"/>
    <property type="match status" value="1"/>
</dbReference>
<gene>
    <name evidence="3" type="ORF">AWJ20_2688</name>
</gene>
<dbReference type="FunFam" id="2.60.260.40:FF:000003">
    <property type="entry name" value="NADH dehydrogenase [ubiquinone] iron-sulfur protein 6, mitochondrial"/>
    <property type="match status" value="1"/>
</dbReference>
<proteinExistence type="predicted"/>